<dbReference type="RefSeq" id="WP_147492952.1">
    <property type="nucleotide sequence ID" value="NZ_CP041659.1"/>
</dbReference>
<reference evidence="2 3" key="1">
    <citation type="submission" date="2019-07" db="EMBL/GenBank/DDBJ databases">
        <title>Sphingomonas AE3 Genome sequencing and assembly.</title>
        <authorList>
            <person name="Kim H."/>
        </authorList>
    </citation>
    <scope>NUCLEOTIDE SEQUENCE [LARGE SCALE GENOMIC DNA]</scope>
    <source>
        <strain evidence="2 3">AE3</strain>
    </source>
</reference>
<organism evidence="2 3">
    <name type="scientific">Sphingomonas xanthus</name>
    <dbReference type="NCBI Taxonomy" id="2594473"/>
    <lineage>
        <taxon>Bacteria</taxon>
        <taxon>Pseudomonadati</taxon>
        <taxon>Pseudomonadota</taxon>
        <taxon>Alphaproteobacteria</taxon>
        <taxon>Sphingomonadales</taxon>
        <taxon>Sphingomonadaceae</taxon>
        <taxon>Sphingomonas</taxon>
    </lineage>
</organism>
<keyword evidence="3" id="KW-1185">Reference proteome</keyword>
<gene>
    <name evidence="2" type="ORF">FMM02_00055</name>
</gene>
<dbReference type="Gene3D" id="2.40.10.220">
    <property type="entry name" value="predicted glycosyltransferase like domains"/>
    <property type="match status" value="1"/>
</dbReference>
<dbReference type="AlphaFoldDB" id="A0A516INN6"/>
<dbReference type="GO" id="GO:0035438">
    <property type="term" value="F:cyclic-di-GMP binding"/>
    <property type="evidence" value="ECO:0007669"/>
    <property type="project" value="InterPro"/>
</dbReference>
<dbReference type="EMBL" id="CP041659">
    <property type="protein sequence ID" value="QDP18489.1"/>
    <property type="molecule type" value="Genomic_DNA"/>
</dbReference>
<protein>
    <submittedName>
        <fullName evidence="2">PilZ domain-containing protein</fullName>
    </submittedName>
</protein>
<dbReference type="KEGG" id="sxa:FMM02_00055"/>
<evidence type="ECO:0000313" key="3">
    <source>
        <dbReference type="Proteomes" id="UP000321857"/>
    </source>
</evidence>
<accession>A0A516INN6</accession>
<sequence length="90" mass="9930">MSTEFPERRMPRVELHKAAKIIDQHGVEWDAEILDLSNGGFRISCREPLLPGDRVTIVGDHGEPHVGQIKWALGQEAGGIFTEPVDTSLA</sequence>
<dbReference type="OrthoDB" id="9810080at2"/>
<dbReference type="Pfam" id="PF07238">
    <property type="entry name" value="PilZ"/>
    <property type="match status" value="1"/>
</dbReference>
<name>A0A516INN6_9SPHN</name>
<feature type="domain" description="PilZ" evidence="1">
    <location>
        <begin position="8"/>
        <end position="77"/>
    </location>
</feature>
<dbReference type="Proteomes" id="UP000321857">
    <property type="component" value="Chromosome"/>
</dbReference>
<evidence type="ECO:0000259" key="1">
    <source>
        <dbReference type="Pfam" id="PF07238"/>
    </source>
</evidence>
<proteinExistence type="predicted"/>
<dbReference type="SUPFAM" id="SSF141371">
    <property type="entry name" value="PilZ domain-like"/>
    <property type="match status" value="1"/>
</dbReference>
<dbReference type="InterPro" id="IPR009875">
    <property type="entry name" value="PilZ_domain"/>
</dbReference>
<evidence type="ECO:0000313" key="2">
    <source>
        <dbReference type="EMBL" id="QDP18489.1"/>
    </source>
</evidence>